<dbReference type="Proteomes" id="UP001162131">
    <property type="component" value="Unassembled WGS sequence"/>
</dbReference>
<gene>
    <name evidence="2" type="ORF">BSTOLATCC_MIC59432</name>
</gene>
<sequence length="132" mass="15254">MEYLLIGGLISIPLIYYSTRPVPIEPTLEKPEDSPKEEPVQEKFYTQEELDAMKQRSKERQERILSAMTPHEQEIFKSYIKDLQDKEKNHESGFHKGVDWCMFVVLCLVITGIIYAISQHAAKLPISSDVDL</sequence>
<keyword evidence="3" id="KW-1185">Reference proteome</keyword>
<proteinExistence type="predicted"/>
<protein>
    <submittedName>
        <fullName evidence="2">Uncharacterized protein</fullName>
    </submittedName>
</protein>
<comment type="caution">
    <text evidence="2">The sequence shown here is derived from an EMBL/GenBank/DDBJ whole genome shotgun (WGS) entry which is preliminary data.</text>
</comment>
<evidence type="ECO:0000313" key="3">
    <source>
        <dbReference type="Proteomes" id="UP001162131"/>
    </source>
</evidence>
<feature type="transmembrane region" description="Helical" evidence="1">
    <location>
        <begin position="97"/>
        <end position="117"/>
    </location>
</feature>
<keyword evidence="1" id="KW-0812">Transmembrane</keyword>
<reference evidence="2" key="1">
    <citation type="submission" date="2021-09" db="EMBL/GenBank/DDBJ databases">
        <authorList>
            <consortium name="AG Swart"/>
            <person name="Singh M."/>
            <person name="Singh A."/>
            <person name="Seah K."/>
            <person name="Emmerich C."/>
        </authorList>
    </citation>
    <scope>NUCLEOTIDE SEQUENCE</scope>
    <source>
        <strain evidence="2">ATCC30299</strain>
    </source>
</reference>
<name>A0AAU9K9J7_9CILI</name>
<dbReference type="AlphaFoldDB" id="A0AAU9K9J7"/>
<accession>A0AAU9K9J7</accession>
<evidence type="ECO:0000256" key="1">
    <source>
        <dbReference type="SAM" id="Phobius"/>
    </source>
</evidence>
<evidence type="ECO:0000313" key="2">
    <source>
        <dbReference type="EMBL" id="CAG9333615.1"/>
    </source>
</evidence>
<keyword evidence="1" id="KW-1133">Transmembrane helix</keyword>
<organism evidence="2 3">
    <name type="scientific">Blepharisma stoltei</name>
    <dbReference type="NCBI Taxonomy" id="1481888"/>
    <lineage>
        <taxon>Eukaryota</taxon>
        <taxon>Sar</taxon>
        <taxon>Alveolata</taxon>
        <taxon>Ciliophora</taxon>
        <taxon>Postciliodesmatophora</taxon>
        <taxon>Heterotrichea</taxon>
        <taxon>Heterotrichida</taxon>
        <taxon>Blepharismidae</taxon>
        <taxon>Blepharisma</taxon>
    </lineage>
</organism>
<keyword evidence="1" id="KW-0472">Membrane</keyword>
<dbReference type="EMBL" id="CAJZBQ010000057">
    <property type="protein sequence ID" value="CAG9333615.1"/>
    <property type="molecule type" value="Genomic_DNA"/>
</dbReference>